<keyword evidence="2" id="KW-1185">Reference proteome</keyword>
<evidence type="ECO:0000313" key="1">
    <source>
        <dbReference type="EMBL" id="KAI0033855.1"/>
    </source>
</evidence>
<organism evidence="1 2">
    <name type="scientific">Vararia minispora EC-137</name>
    <dbReference type="NCBI Taxonomy" id="1314806"/>
    <lineage>
        <taxon>Eukaryota</taxon>
        <taxon>Fungi</taxon>
        <taxon>Dikarya</taxon>
        <taxon>Basidiomycota</taxon>
        <taxon>Agaricomycotina</taxon>
        <taxon>Agaricomycetes</taxon>
        <taxon>Russulales</taxon>
        <taxon>Lachnocladiaceae</taxon>
        <taxon>Vararia</taxon>
    </lineage>
</organism>
<protein>
    <submittedName>
        <fullName evidence="1">Uncharacterized protein</fullName>
    </submittedName>
</protein>
<evidence type="ECO:0000313" key="2">
    <source>
        <dbReference type="Proteomes" id="UP000814128"/>
    </source>
</evidence>
<reference evidence="1" key="2">
    <citation type="journal article" date="2022" name="New Phytol.">
        <title>Evolutionary transition to the ectomycorrhizal habit in the genomes of a hyperdiverse lineage of mushroom-forming fungi.</title>
        <authorList>
            <person name="Looney B."/>
            <person name="Miyauchi S."/>
            <person name="Morin E."/>
            <person name="Drula E."/>
            <person name="Courty P.E."/>
            <person name="Kohler A."/>
            <person name="Kuo A."/>
            <person name="LaButti K."/>
            <person name="Pangilinan J."/>
            <person name="Lipzen A."/>
            <person name="Riley R."/>
            <person name="Andreopoulos W."/>
            <person name="He G."/>
            <person name="Johnson J."/>
            <person name="Nolan M."/>
            <person name="Tritt A."/>
            <person name="Barry K.W."/>
            <person name="Grigoriev I.V."/>
            <person name="Nagy L.G."/>
            <person name="Hibbett D."/>
            <person name="Henrissat B."/>
            <person name="Matheny P.B."/>
            <person name="Labbe J."/>
            <person name="Martin F.M."/>
        </authorList>
    </citation>
    <scope>NUCLEOTIDE SEQUENCE</scope>
    <source>
        <strain evidence="1">EC-137</strain>
    </source>
</reference>
<accession>A0ACB8QQM3</accession>
<name>A0ACB8QQM3_9AGAM</name>
<proteinExistence type="predicted"/>
<reference evidence="1" key="1">
    <citation type="submission" date="2021-02" db="EMBL/GenBank/DDBJ databases">
        <authorList>
            <consortium name="DOE Joint Genome Institute"/>
            <person name="Ahrendt S."/>
            <person name="Looney B.P."/>
            <person name="Miyauchi S."/>
            <person name="Morin E."/>
            <person name="Drula E."/>
            <person name="Courty P.E."/>
            <person name="Chicoki N."/>
            <person name="Fauchery L."/>
            <person name="Kohler A."/>
            <person name="Kuo A."/>
            <person name="Labutti K."/>
            <person name="Pangilinan J."/>
            <person name="Lipzen A."/>
            <person name="Riley R."/>
            <person name="Andreopoulos W."/>
            <person name="He G."/>
            <person name="Johnson J."/>
            <person name="Barry K.W."/>
            <person name="Grigoriev I.V."/>
            <person name="Nagy L."/>
            <person name="Hibbett D."/>
            <person name="Henrissat B."/>
            <person name="Matheny P.B."/>
            <person name="Labbe J."/>
            <person name="Martin F."/>
        </authorList>
    </citation>
    <scope>NUCLEOTIDE SEQUENCE</scope>
    <source>
        <strain evidence="1">EC-137</strain>
    </source>
</reference>
<comment type="caution">
    <text evidence="1">The sequence shown here is derived from an EMBL/GenBank/DDBJ whole genome shotgun (WGS) entry which is preliminary data.</text>
</comment>
<dbReference type="Proteomes" id="UP000814128">
    <property type="component" value="Unassembled WGS sequence"/>
</dbReference>
<gene>
    <name evidence="1" type="ORF">K488DRAFT_69610</name>
</gene>
<sequence length="147" mass="15502">MGLHALLTANLIVLTFTSCFSAISSLSCVTVDFAATLYTMVVYGFRAPRNIAVSNFTVPAKLINSAPVPSAIVFAAQGLSVGFSTSAGYFGRNLNLALRNVLVLLLFLLMCFSVASDTYLVYVVAACDQQSPESCARVANTGNVTNS</sequence>
<dbReference type="EMBL" id="MU273511">
    <property type="protein sequence ID" value="KAI0033855.1"/>
    <property type="molecule type" value="Genomic_DNA"/>
</dbReference>